<feature type="transmembrane region" description="Helical" evidence="1">
    <location>
        <begin position="21"/>
        <end position="42"/>
    </location>
</feature>
<dbReference type="Proteomes" id="UP001597301">
    <property type="component" value="Unassembled WGS sequence"/>
</dbReference>
<feature type="transmembrane region" description="Helical" evidence="1">
    <location>
        <begin position="80"/>
        <end position="113"/>
    </location>
</feature>
<keyword evidence="3" id="KW-1185">Reference proteome</keyword>
<keyword evidence="1" id="KW-0472">Membrane</keyword>
<proteinExistence type="predicted"/>
<organism evidence="2 3">
    <name type="scientific">Siminovitchia sediminis</name>
    <dbReference type="NCBI Taxonomy" id="1274353"/>
    <lineage>
        <taxon>Bacteria</taxon>
        <taxon>Bacillati</taxon>
        <taxon>Bacillota</taxon>
        <taxon>Bacilli</taxon>
        <taxon>Bacillales</taxon>
        <taxon>Bacillaceae</taxon>
        <taxon>Siminovitchia</taxon>
    </lineage>
</organism>
<dbReference type="InterPro" id="IPR002798">
    <property type="entry name" value="SpoIIM-like"/>
</dbReference>
<dbReference type="EMBL" id="JBHUEO010000025">
    <property type="protein sequence ID" value="MFD1706976.1"/>
    <property type="molecule type" value="Genomic_DNA"/>
</dbReference>
<evidence type="ECO:0000313" key="3">
    <source>
        <dbReference type="Proteomes" id="UP001597301"/>
    </source>
</evidence>
<evidence type="ECO:0000256" key="1">
    <source>
        <dbReference type="SAM" id="Phobius"/>
    </source>
</evidence>
<name>A0ABW4KJM1_9BACI</name>
<gene>
    <name evidence="2" type="ORF">ACFSCZ_09560</name>
</gene>
<comment type="caution">
    <text evidence="2">The sequence shown here is derived from an EMBL/GenBank/DDBJ whole genome shotgun (WGS) entry which is preliminary data.</text>
</comment>
<feature type="transmembrane region" description="Helical" evidence="1">
    <location>
        <begin position="170"/>
        <end position="191"/>
    </location>
</feature>
<keyword evidence="1" id="KW-1133">Transmembrane helix</keyword>
<dbReference type="RefSeq" id="WP_380773700.1">
    <property type="nucleotide sequence ID" value="NZ_JBHUEO010000025.1"/>
</dbReference>
<dbReference type="Pfam" id="PF01944">
    <property type="entry name" value="SpoIIM"/>
    <property type="match status" value="1"/>
</dbReference>
<sequence length="195" mass="21839">MANQFSIKAVGLSFMKRNRDVFVLSLLTVLASFFGTILYLQLTGAGEVAAMVQEASVLDVEEPVEEELTWTSVFQHNFMILLPACIGVLSFGFVSFWYIVLQGCLLGSTIFYLSKDLSAWMVFKYTFLHGVFEILAIALVGAFAMKPAVVTFNCVALKKPFFQKRDFKDMALLFVFYVSFLFIAALIEGLITTKL</sequence>
<evidence type="ECO:0000313" key="2">
    <source>
        <dbReference type="EMBL" id="MFD1706976.1"/>
    </source>
</evidence>
<reference evidence="3" key="1">
    <citation type="journal article" date="2019" name="Int. J. Syst. Evol. Microbiol.">
        <title>The Global Catalogue of Microorganisms (GCM) 10K type strain sequencing project: providing services to taxonomists for standard genome sequencing and annotation.</title>
        <authorList>
            <consortium name="The Broad Institute Genomics Platform"/>
            <consortium name="The Broad Institute Genome Sequencing Center for Infectious Disease"/>
            <person name="Wu L."/>
            <person name="Ma J."/>
        </authorList>
    </citation>
    <scope>NUCLEOTIDE SEQUENCE [LARGE SCALE GENOMIC DNA]</scope>
    <source>
        <strain evidence="3">CGMCC 1.12295</strain>
    </source>
</reference>
<accession>A0ABW4KJM1</accession>
<keyword evidence="1" id="KW-0812">Transmembrane</keyword>
<feature type="transmembrane region" description="Helical" evidence="1">
    <location>
        <begin position="125"/>
        <end position="150"/>
    </location>
</feature>
<protein>
    <submittedName>
        <fullName evidence="2">Stage II sporulation protein M</fullName>
    </submittedName>
</protein>